<reference evidence="2" key="1">
    <citation type="journal article" date="2007" name="Microbiology">
        <title>Comparative analysis of the Corynebacterium glutamicum group and complete genome sequence of strain R.</title>
        <authorList>
            <person name="Yukawa H."/>
            <person name="Omumasaba C.A."/>
            <person name="Nonaka H."/>
            <person name="Kos P."/>
            <person name="Okai N."/>
            <person name="Suzuki N."/>
            <person name="Suda M."/>
            <person name="Tsuge Y."/>
            <person name="Watanabe J."/>
            <person name="Ikeda Y."/>
            <person name="Vertes A.A."/>
            <person name="Inui M."/>
        </authorList>
    </citation>
    <scope>NUCLEOTIDE SEQUENCE</scope>
    <source>
        <strain evidence="2">R</strain>
    </source>
</reference>
<feature type="region of interest" description="Disordered" evidence="1">
    <location>
        <begin position="44"/>
        <end position="74"/>
    </location>
</feature>
<organism evidence="2">
    <name type="scientific">Corynebacterium glutamicum (strain R)</name>
    <dbReference type="NCBI Taxonomy" id="340322"/>
    <lineage>
        <taxon>Bacteria</taxon>
        <taxon>Bacillati</taxon>
        <taxon>Actinomycetota</taxon>
        <taxon>Actinomycetes</taxon>
        <taxon>Mycobacteriales</taxon>
        <taxon>Corynebacteriaceae</taxon>
        <taxon>Corynebacterium</taxon>
    </lineage>
</organism>
<name>A0AB72VDI7_CORGB</name>
<proteinExistence type="predicted"/>
<evidence type="ECO:0000256" key="1">
    <source>
        <dbReference type="SAM" id="MobiDB-lite"/>
    </source>
</evidence>
<accession>A0AB72VDI7</accession>
<protein>
    <recommendedName>
        <fullName evidence="3">Transposase</fullName>
    </recommendedName>
</protein>
<dbReference type="KEGG" id="cgt:cgR_5050"/>
<sequence length="74" mass="8476">MWWIFASHLPKSARIYHRFQDSSGMWWILALLTPSNHTGITPASVAPKTTVPESLLRAQRRQNQTRGHPTRKGP</sequence>
<evidence type="ECO:0000313" key="2">
    <source>
        <dbReference type="EMBL" id="BAF55565.1"/>
    </source>
</evidence>
<dbReference type="EMBL" id="AP009044">
    <property type="protein sequence ID" value="BAF55565.1"/>
    <property type="molecule type" value="Genomic_DNA"/>
</dbReference>
<gene>
    <name evidence="2" type="ordered locus">cgR_5050</name>
</gene>
<dbReference type="Proteomes" id="UP000006698">
    <property type="component" value="Chromosome"/>
</dbReference>
<dbReference type="AlphaFoldDB" id="A0AB72VDI7"/>
<evidence type="ECO:0008006" key="3">
    <source>
        <dbReference type="Google" id="ProtNLM"/>
    </source>
</evidence>